<evidence type="ECO:0000313" key="4">
    <source>
        <dbReference type="Proteomes" id="UP001337305"/>
    </source>
</evidence>
<sequence>MKKLSILFIALTLVLTTSCSSDDASPEISGSIIGTWKGISVDYSGTTVTSAQGQSVNTDYVGEAYDIDYSLTFNENPNNLISTGSYSIKLTSTVAGQTTTRTVENLKVLGDGTWKMENNELEIITGNGTGVMKIEKLTESELVLSATEVTDLSQGGVSVISTTDVITTYKKQ</sequence>
<evidence type="ECO:0000256" key="1">
    <source>
        <dbReference type="SAM" id="SignalP"/>
    </source>
</evidence>
<evidence type="ECO:0000259" key="2">
    <source>
        <dbReference type="Pfam" id="PF13648"/>
    </source>
</evidence>
<proteinExistence type="predicted"/>
<dbReference type="PROSITE" id="PS51257">
    <property type="entry name" value="PROKAR_LIPOPROTEIN"/>
    <property type="match status" value="1"/>
</dbReference>
<feature type="signal peptide" evidence="1">
    <location>
        <begin position="1"/>
        <end position="24"/>
    </location>
</feature>
<feature type="chain" id="PRO_5047299445" evidence="1">
    <location>
        <begin position="25"/>
        <end position="172"/>
    </location>
</feature>
<reference evidence="3 4" key="1">
    <citation type="submission" date="2022-09" db="EMBL/GenBank/DDBJ databases">
        <title>Genome sequencing of Flavivirga sp. MEBiC05379.</title>
        <authorList>
            <person name="Oh H.-M."/>
            <person name="Kwon K.K."/>
            <person name="Park M.J."/>
            <person name="Yang S.-H."/>
        </authorList>
    </citation>
    <scope>NUCLEOTIDE SEQUENCE [LARGE SCALE GENOMIC DNA]</scope>
    <source>
        <strain evidence="3 4">MEBiC05379</strain>
    </source>
</reference>
<keyword evidence="4" id="KW-1185">Reference proteome</keyword>
<dbReference type="InterPro" id="IPR024311">
    <property type="entry name" value="Lipocalin-like"/>
</dbReference>
<comment type="caution">
    <text evidence="3">The sequence shown here is derived from an EMBL/GenBank/DDBJ whole genome shotgun (WGS) entry which is preliminary data.</text>
</comment>
<dbReference type="RefSeq" id="WP_303308079.1">
    <property type="nucleotide sequence ID" value="NZ_JAODOP010000004.1"/>
</dbReference>
<accession>A0ABU7Y136</accession>
<dbReference type="Pfam" id="PF13648">
    <property type="entry name" value="Lipocalin_4"/>
    <property type="match status" value="1"/>
</dbReference>
<keyword evidence="1" id="KW-0732">Signal</keyword>
<dbReference type="Proteomes" id="UP001337305">
    <property type="component" value="Unassembled WGS sequence"/>
</dbReference>
<feature type="domain" description="Lipocalin-like" evidence="2">
    <location>
        <begin position="32"/>
        <end position="144"/>
    </location>
</feature>
<evidence type="ECO:0000313" key="3">
    <source>
        <dbReference type="EMBL" id="MEF3835800.1"/>
    </source>
</evidence>
<gene>
    <name evidence="3" type="ORF">N1F79_21930</name>
</gene>
<name>A0ABU7Y136_9FLAO</name>
<organism evidence="3 4">
    <name type="scientific">Flavivirga spongiicola</name>
    <dbReference type="NCBI Taxonomy" id="421621"/>
    <lineage>
        <taxon>Bacteria</taxon>
        <taxon>Pseudomonadati</taxon>
        <taxon>Bacteroidota</taxon>
        <taxon>Flavobacteriia</taxon>
        <taxon>Flavobacteriales</taxon>
        <taxon>Flavobacteriaceae</taxon>
        <taxon>Flavivirga</taxon>
    </lineage>
</organism>
<dbReference type="EMBL" id="JAODOP010000004">
    <property type="protein sequence ID" value="MEF3835800.1"/>
    <property type="molecule type" value="Genomic_DNA"/>
</dbReference>
<protein>
    <submittedName>
        <fullName evidence="3">Lipocalin family protein</fullName>
    </submittedName>
</protein>